<feature type="region of interest" description="Disordered" evidence="1">
    <location>
        <begin position="1"/>
        <end position="20"/>
    </location>
</feature>
<evidence type="ECO:0000313" key="3">
    <source>
        <dbReference type="Proteomes" id="UP001465976"/>
    </source>
</evidence>
<feature type="non-terminal residue" evidence="2">
    <location>
        <position position="1"/>
    </location>
</feature>
<accession>A0ABR3EI94</accession>
<organism evidence="2 3">
    <name type="scientific">Marasmius crinis-equi</name>
    <dbReference type="NCBI Taxonomy" id="585013"/>
    <lineage>
        <taxon>Eukaryota</taxon>
        <taxon>Fungi</taxon>
        <taxon>Dikarya</taxon>
        <taxon>Basidiomycota</taxon>
        <taxon>Agaricomycotina</taxon>
        <taxon>Agaricomycetes</taxon>
        <taxon>Agaricomycetidae</taxon>
        <taxon>Agaricales</taxon>
        <taxon>Marasmiineae</taxon>
        <taxon>Marasmiaceae</taxon>
        <taxon>Marasmius</taxon>
    </lineage>
</organism>
<keyword evidence="3" id="KW-1185">Reference proteome</keyword>
<dbReference type="Proteomes" id="UP001465976">
    <property type="component" value="Unassembled WGS sequence"/>
</dbReference>
<sequence length="65" mass="7035">ASLEAQEYDGAGFGDSLSSRDKVDYKSISDFTRLEDVSERRGSSNQRSLALAIVYNRAMASSGPT</sequence>
<name>A0ABR3EI94_9AGAR</name>
<evidence type="ECO:0000256" key="1">
    <source>
        <dbReference type="SAM" id="MobiDB-lite"/>
    </source>
</evidence>
<reference evidence="2 3" key="1">
    <citation type="submission" date="2024-02" db="EMBL/GenBank/DDBJ databases">
        <title>A draft genome for the cacao thread blight pathogen Marasmius crinis-equi.</title>
        <authorList>
            <person name="Cohen S.P."/>
            <person name="Baruah I.K."/>
            <person name="Amoako-Attah I."/>
            <person name="Bukari Y."/>
            <person name="Meinhardt L.W."/>
            <person name="Bailey B.A."/>
        </authorList>
    </citation>
    <scope>NUCLEOTIDE SEQUENCE [LARGE SCALE GENOMIC DNA]</scope>
    <source>
        <strain evidence="2 3">GH-76</strain>
    </source>
</reference>
<proteinExistence type="predicted"/>
<protein>
    <submittedName>
        <fullName evidence="2">Uncharacterized protein</fullName>
    </submittedName>
</protein>
<comment type="caution">
    <text evidence="2">The sequence shown here is derived from an EMBL/GenBank/DDBJ whole genome shotgun (WGS) entry which is preliminary data.</text>
</comment>
<dbReference type="EMBL" id="JBAHYK010005062">
    <property type="protein sequence ID" value="KAL0562599.1"/>
    <property type="molecule type" value="Genomic_DNA"/>
</dbReference>
<gene>
    <name evidence="2" type="ORF">V5O48_019486</name>
</gene>
<evidence type="ECO:0000313" key="2">
    <source>
        <dbReference type="EMBL" id="KAL0562599.1"/>
    </source>
</evidence>